<dbReference type="Proteomes" id="UP000095255">
    <property type="component" value="Unassembled WGS sequence"/>
</dbReference>
<name>A0A1E5L9Q8_9FIRM</name>
<dbReference type="RefSeq" id="WP_069700745.1">
    <property type="nucleotide sequence ID" value="NZ_MJAT01000001.1"/>
</dbReference>
<protein>
    <submittedName>
        <fullName evidence="1">Uncharacterized protein</fullName>
    </submittedName>
</protein>
<dbReference type="AlphaFoldDB" id="A0A1E5L9Q8"/>
<evidence type="ECO:0000313" key="1">
    <source>
        <dbReference type="EMBL" id="OEH86867.1"/>
    </source>
</evidence>
<sequence>MSRLSNDILRSPNPWEIIAGIYLLIWYFRKRYSKEKLQTFSPINIENKNTIQILNNSENLDPQKD</sequence>
<proteinExistence type="predicted"/>
<dbReference type="EMBL" id="MJAT01000001">
    <property type="protein sequence ID" value="OEH86867.1"/>
    <property type="molecule type" value="Genomic_DNA"/>
</dbReference>
<organism evidence="1 2">
    <name type="scientific">Desulfuribacillus stibiiarsenatis</name>
    <dbReference type="NCBI Taxonomy" id="1390249"/>
    <lineage>
        <taxon>Bacteria</taxon>
        <taxon>Bacillati</taxon>
        <taxon>Bacillota</taxon>
        <taxon>Desulfuribacillia</taxon>
        <taxon>Desulfuribacillales</taxon>
        <taxon>Desulfuribacillaceae</taxon>
        <taxon>Desulfuribacillus</taxon>
    </lineage>
</organism>
<evidence type="ECO:0000313" key="2">
    <source>
        <dbReference type="Proteomes" id="UP000095255"/>
    </source>
</evidence>
<comment type="caution">
    <text evidence="1">The sequence shown here is derived from an EMBL/GenBank/DDBJ whole genome shotgun (WGS) entry which is preliminary data.</text>
</comment>
<reference evidence="1 2" key="1">
    <citation type="submission" date="2016-09" db="EMBL/GenBank/DDBJ databases">
        <title>Desulfuribacillus arsenicus sp. nov., an obligately anaerobic, dissimilatory arsenic- and antimonate-reducing bacterium isolated from anoxic sediments.</title>
        <authorList>
            <person name="Abin C.A."/>
            <person name="Hollibaugh J.T."/>
        </authorList>
    </citation>
    <scope>NUCLEOTIDE SEQUENCE [LARGE SCALE GENOMIC DNA]</scope>
    <source>
        <strain evidence="1 2">MLFW-2</strain>
    </source>
</reference>
<accession>A0A1E5L9Q8</accession>
<keyword evidence="2" id="KW-1185">Reference proteome</keyword>
<gene>
    <name evidence="1" type="ORF">BHU72_00970</name>
</gene>